<evidence type="ECO:0000313" key="1">
    <source>
        <dbReference type="Proteomes" id="UP000887579"/>
    </source>
</evidence>
<name>A0AC34FZ09_9BILA</name>
<accession>A0AC34FZ09</accession>
<organism evidence="1 2">
    <name type="scientific">Panagrolaimus sp. ES5</name>
    <dbReference type="NCBI Taxonomy" id="591445"/>
    <lineage>
        <taxon>Eukaryota</taxon>
        <taxon>Metazoa</taxon>
        <taxon>Ecdysozoa</taxon>
        <taxon>Nematoda</taxon>
        <taxon>Chromadorea</taxon>
        <taxon>Rhabditida</taxon>
        <taxon>Tylenchina</taxon>
        <taxon>Panagrolaimomorpha</taxon>
        <taxon>Panagrolaimoidea</taxon>
        <taxon>Panagrolaimidae</taxon>
        <taxon>Panagrolaimus</taxon>
    </lineage>
</organism>
<dbReference type="WBParaSite" id="ES5_v2.g22601.t1">
    <property type="protein sequence ID" value="ES5_v2.g22601.t1"/>
    <property type="gene ID" value="ES5_v2.g22601"/>
</dbReference>
<protein>
    <submittedName>
        <fullName evidence="2">BTB domain-containing protein</fullName>
    </submittedName>
</protein>
<proteinExistence type="predicted"/>
<evidence type="ECO:0000313" key="2">
    <source>
        <dbReference type="WBParaSite" id="ES5_v2.g22601.t1"/>
    </source>
</evidence>
<sequence>MALPAVAAEHDQIIHLNVGGQLFSTSKTTLTWIRDTFFTSLLSGRIATVEDGRGAKFIDRDPELFRHILNYLRTKQIDLNGVSLPLLRHEAQFYGITPLVKRLTLCEEMNESACGDVLYHGMLQPPEIPIIEGFGVSLPLLRHEAQFYGITPLVKRLTLCEEMNESACGDVLYHGMLQPPEIPIIEEKPAKRVPSNRNNSMSSESSSSSSLTNRLLPAKFQNLSLKQDTYSNSSTTNNVNSSSSTTSSTSGFRGHAKKSSYELTKQVKNDLSNMIAENDLCSSQPLRVRIIRAHNNSVAVAYCNFVACYKMKENVDWQQFFTTPKMSSPVSHISLISKFVNQPEKLAVALGDNSIHLWCFEEPQDDTRDLSVQKLGIFHLDAQIDKLFFIGNQLVALSRSGKVGIWHSMTQNWQRQ</sequence>
<dbReference type="Proteomes" id="UP000887579">
    <property type="component" value="Unplaced"/>
</dbReference>
<reference evidence="2" key="1">
    <citation type="submission" date="2022-11" db="UniProtKB">
        <authorList>
            <consortium name="WormBaseParasite"/>
        </authorList>
    </citation>
    <scope>IDENTIFICATION</scope>
</reference>